<dbReference type="Gene3D" id="1.10.340.70">
    <property type="match status" value="1"/>
</dbReference>
<dbReference type="PANTHER" id="PTHR12103">
    <property type="entry name" value="5'-NUCLEOTIDASE DOMAIN-CONTAINING"/>
    <property type="match status" value="1"/>
</dbReference>
<dbReference type="SUPFAM" id="SSF56784">
    <property type="entry name" value="HAD-like"/>
    <property type="match status" value="1"/>
</dbReference>
<dbReference type="InterPro" id="IPR036412">
    <property type="entry name" value="HAD-like_sf"/>
</dbReference>
<keyword evidence="8" id="KW-1185">Reference proteome</keyword>
<reference evidence="7" key="1">
    <citation type="journal article" date="2017" name="Nature">
        <title>The genome of Chenopodium quinoa.</title>
        <authorList>
            <person name="Jarvis D.E."/>
            <person name="Ho Y.S."/>
            <person name="Lightfoot D.J."/>
            <person name="Schmoeckel S.M."/>
            <person name="Li B."/>
            <person name="Borm T.J.A."/>
            <person name="Ohyanagi H."/>
            <person name="Mineta K."/>
            <person name="Michell C.T."/>
            <person name="Saber N."/>
            <person name="Kharbatia N.M."/>
            <person name="Rupper R.R."/>
            <person name="Sharp A.R."/>
            <person name="Dally N."/>
            <person name="Boughton B.A."/>
            <person name="Woo Y.H."/>
            <person name="Gao G."/>
            <person name="Schijlen E.G.W.M."/>
            <person name="Guo X."/>
            <person name="Momin A.A."/>
            <person name="Negrao S."/>
            <person name="Al-Babili S."/>
            <person name="Gehring C."/>
            <person name="Roessner U."/>
            <person name="Jung C."/>
            <person name="Murphy K."/>
            <person name="Arold S.T."/>
            <person name="Gojobori T."/>
            <person name="van der Linden C.G."/>
            <person name="van Loo E.N."/>
            <person name="Jellen E.N."/>
            <person name="Maughan P.J."/>
            <person name="Tester M."/>
        </authorList>
    </citation>
    <scope>NUCLEOTIDE SEQUENCE [LARGE SCALE GENOMIC DNA]</scope>
    <source>
        <strain evidence="7">cv. PI 614886</strain>
    </source>
</reference>
<evidence type="ECO:0000256" key="2">
    <source>
        <dbReference type="ARBA" id="ARBA00022723"/>
    </source>
</evidence>
<evidence type="ECO:0000313" key="8">
    <source>
        <dbReference type="Proteomes" id="UP000596660"/>
    </source>
</evidence>
<keyword evidence="4" id="KW-0460">Magnesium</keyword>
<evidence type="ECO:0000259" key="6">
    <source>
        <dbReference type="Pfam" id="PF17921"/>
    </source>
</evidence>
<dbReference type="Pfam" id="PF17921">
    <property type="entry name" value="Integrase_H2C2"/>
    <property type="match status" value="1"/>
</dbReference>
<evidence type="ECO:0000256" key="4">
    <source>
        <dbReference type="ARBA" id="ARBA00022842"/>
    </source>
</evidence>
<dbReference type="Pfam" id="PF03732">
    <property type="entry name" value="Retrotrans_gag"/>
    <property type="match status" value="1"/>
</dbReference>
<accession>A0A803NC91</accession>
<dbReference type="GO" id="GO:0008253">
    <property type="term" value="F:5'-nucleotidase activity"/>
    <property type="evidence" value="ECO:0007669"/>
    <property type="project" value="TreeGrafter"/>
</dbReference>
<evidence type="ECO:0000313" key="7">
    <source>
        <dbReference type="EnsemblPlants" id="AUR62043705-RA:cds"/>
    </source>
</evidence>
<dbReference type="EnsemblPlants" id="AUR62043705-RA">
    <property type="protein sequence ID" value="AUR62043705-RA:cds"/>
    <property type="gene ID" value="AUR62043705"/>
</dbReference>
<evidence type="ECO:0000256" key="1">
    <source>
        <dbReference type="ARBA" id="ARBA00009589"/>
    </source>
</evidence>
<keyword evidence="3" id="KW-0378">Hydrolase</keyword>
<dbReference type="Gene3D" id="3.40.50.1000">
    <property type="entry name" value="HAD superfamily/HAD-like"/>
    <property type="match status" value="1"/>
</dbReference>
<dbReference type="Proteomes" id="UP000596660">
    <property type="component" value="Unplaced"/>
</dbReference>
<dbReference type="InterPro" id="IPR023214">
    <property type="entry name" value="HAD_sf"/>
</dbReference>
<evidence type="ECO:0008006" key="9">
    <source>
        <dbReference type="Google" id="ProtNLM"/>
    </source>
</evidence>
<dbReference type="Pfam" id="PF05761">
    <property type="entry name" value="5_nucleotid"/>
    <property type="match status" value="1"/>
</dbReference>
<comment type="similarity">
    <text evidence="1">Belongs to the 5'(3')-deoxyribonucleotidase family.</text>
</comment>
<dbReference type="InterPro" id="IPR005162">
    <property type="entry name" value="Retrotrans_gag_dom"/>
</dbReference>
<evidence type="ECO:0000259" key="5">
    <source>
        <dbReference type="Pfam" id="PF03732"/>
    </source>
</evidence>
<dbReference type="InterPro" id="IPR008380">
    <property type="entry name" value="HAD-SF_hydro_IG_5-nucl"/>
</dbReference>
<reference evidence="7" key="2">
    <citation type="submission" date="2021-03" db="UniProtKB">
        <authorList>
            <consortium name="EnsemblPlants"/>
        </authorList>
    </citation>
    <scope>IDENTIFICATION</scope>
</reference>
<dbReference type="AlphaFoldDB" id="A0A803NC91"/>
<sequence length="665" mass="75586">MIDKAENWVMNYLSVTRAVVVDWNDFVADLYARFKDDSGMNVVEHFNRLQQMGSIEDYVDQFENLIEIPGDMDSDDEEEFDHVAESEFDPQITVHALAAVGNHIPCLQMCKGFTWGMQGHEFDADKLRMEFDLHNEHFILKGLPSRKLAVIEGSPTRKVLDSGVQLCLMCGKNSVAADALSRVQGAEILCFQLQNNLLRRKGKIVVGPDMQVRNKILSWHHDFPESVHSGRELTLKGVRKMFYWKGLSRAVSQFVRNCTVCEAAKYDTAAYLGHTVGSDEIKPAVILDRKGVKFQNRAQKSAIEGAPSFLPYHRGRKGIKGIKKKKKNFNVPLSIVGCSPYRRLISGASQEATIERAMLAAIERENNHKFCEEMKKAAASQGTRPPPQQQPIVQPILNLEAEASRNHGQGENQVLYVGDHIYGDILRSKKVLGWRTMLVVPELEREVELLWQLRESRKQLQGLRCDRDHIEDKLHHAKWSLKFEDLEVDQKQKLLSAIDSLEFHKVWGQLMKTGYQNSRFAHQHERWWCDGLNLSGGELTRTTVTFFLLSVSHREQDAQLATPTAVIEVPLLITTETQPLFPFLLNFLLRQPPYIADGFGELMGLSPHLIKWGYGEGVACGVVPLVIPHDIGTIRIFIPNRALENLKDEIWKGRLRDLPVFTPVK</sequence>
<dbReference type="Gramene" id="AUR62043705-RA">
    <property type="protein sequence ID" value="AUR62043705-RA:cds"/>
    <property type="gene ID" value="AUR62043705"/>
</dbReference>
<organism evidence="7 8">
    <name type="scientific">Chenopodium quinoa</name>
    <name type="common">Quinoa</name>
    <dbReference type="NCBI Taxonomy" id="63459"/>
    <lineage>
        <taxon>Eukaryota</taxon>
        <taxon>Viridiplantae</taxon>
        <taxon>Streptophyta</taxon>
        <taxon>Embryophyta</taxon>
        <taxon>Tracheophyta</taxon>
        <taxon>Spermatophyta</taxon>
        <taxon>Magnoliopsida</taxon>
        <taxon>eudicotyledons</taxon>
        <taxon>Gunneridae</taxon>
        <taxon>Pentapetalae</taxon>
        <taxon>Caryophyllales</taxon>
        <taxon>Chenopodiaceae</taxon>
        <taxon>Chenopodioideae</taxon>
        <taxon>Atripliceae</taxon>
        <taxon>Chenopodium</taxon>
    </lineage>
</organism>
<dbReference type="InterPro" id="IPR041588">
    <property type="entry name" value="Integrase_H2C2"/>
</dbReference>
<feature type="domain" description="Retrotransposon gag" evidence="5">
    <location>
        <begin position="2"/>
        <end position="67"/>
    </location>
</feature>
<dbReference type="GO" id="GO:0046872">
    <property type="term" value="F:metal ion binding"/>
    <property type="evidence" value="ECO:0007669"/>
    <property type="project" value="UniProtKB-KW"/>
</dbReference>
<evidence type="ECO:0000256" key="3">
    <source>
        <dbReference type="ARBA" id="ARBA00022801"/>
    </source>
</evidence>
<protein>
    <recommendedName>
        <fullName evidence="9">Integrase zinc-binding domain-containing protein</fullName>
    </recommendedName>
</protein>
<keyword evidence="2" id="KW-0479">Metal-binding</keyword>
<name>A0A803NC91_CHEQI</name>
<feature type="domain" description="Integrase zinc-binding" evidence="6">
    <location>
        <begin position="211"/>
        <end position="265"/>
    </location>
</feature>
<proteinExistence type="inferred from homology"/>
<dbReference type="PANTHER" id="PTHR12103:SF15">
    <property type="entry name" value="CYTOSOLIC PURINE 5'-NUCLEOTIDASE"/>
    <property type="match status" value="1"/>
</dbReference>